<keyword evidence="3" id="KW-0648">Protein biosynthesis</keyword>
<dbReference type="Gene3D" id="3.10.50.30">
    <property type="entry name" value="Transcription elongation factor, GreA/GreB, C-terminal domain"/>
    <property type="match status" value="1"/>
</dbReference>
<dbReference type="GO" id="GO:0070063">
    <property type="term" value="F:RNA polymerase binding"/>
    <property type="evidence" value="ECO:0007669"/>
    <property type="project" value="InterPro"/>
</dbReference>
<evidence type="ECO:0000313" key="3">
    <source>
        <dbReference type="EMBL" id="SNR87824.1"/>
    </source>
</evidence>
<dbReference type="Proteomes" id="UP000198305">
    <property type="component" value="Unassembled WGS sequence"/>
</dbReference>
<dbReference type="AlphaFoldDB" id="A0A238ZYG2"/>
<dbReference type="InterPro" id="IPR023459">
    <property type="entry name" value="Tscrpt_elong_fac_GreA/B_fam"/>
</dbReference>
<name>A0A238ZYG2_9PROT</name>
<proteinExistence type="predicted"/>
<dbReference type="PANTHER" id="PTHR30437:SF5">
    <property type="entry name" value="REGULATOR OF NUCLEOSIDE DIPHOSPHATE KINASE"/>
    <property type="match status" value="1"/>
</dbReference>
<dbReference type="EMBL" id="FZOA01000006">
    <property type="protein sequence ID" value="SNR87824.1"/>
    <property type="molecule type" value="Genomic_DNA"/>
</dbReference>
<dbReference type="GO" id="GO:0003746">
    <property type="term" value="F:translation elongation factor activity"/>
    <property type="evidence" value="ECO:0007669"/>
    <property type="project" value="UniProtKB-KW"/>
</dbReference>
<accession>A0A238ZYG2</accession>
<dbReference type="Gene3D" id="1.10.286.20">
    <property type="match status" value="1"/>
</dbReference>
<dbReference type="RefSeq" id="WP_089375647.1">
    <property type="nucleotide sequence ID" value="NZ_FZOA01000006.1"/>
</dbReference>
<protein>
    <submittedName>
        <fullName evidence="3">GreA/GreB family elongation factor</fullName>
    </submittedName>
</protein>
<feature type="domain" description="Transcription elongation factor GreA/GreB C-terminal" evidence="1">
    <location>
        <begin position="54"/>
        <end position="128"/>
    </location>
</feature>
<dbReference type="InterPro" id="IPR029462">
    <property type="entry name" value="Rnk_N"/>
</dbReference>
<dbReference type="NCBIfam" id="NF004396">
    <property type="entry name" value="PRK05753.1"/>
    <property type="match status" value="1"/>
</dbReference>
<dbReference type="GO" id="GO:0003677">
    <property type="term" value="F:DNA binding"/>
    <property type="evidence" value="ECO:0007669"/>
    <property type="project" value="InterPro"/>
</dbReference>
<dbReference type="InterPro" id="IPR001437">
    <property type="entry name" value="Tscrpt_elong_fac_GreA/B_C"/>
</dbReference>
<evidence type="ECO:0000313" key="4">
    <source>
        <dbReference type="Proteomes" id="UP000198305"/>
    </source>
</evidence>
<dbReference type="InterPro" id="IPR036953">
    <property type="entry name" value="GreA/GreB_C_sf"/>
</dbReference>
<sequence length="138" mass="15163">MLQGAIQVTSFDMDRLFSMIEQLRKNGFPEAGNLARLEDELARSEEVTSEQVGADVVTMNSRVLLRDEANGHEIHCTLVFPTDADASANRISVVAPLGTAILGYRVGDVIDWAMPGGVRQYKILKVDYQPEAAGDFHL</sequence>
<keyword evidence="4" id="KW-1185">Reference proteome</keyword>
<dbReference type="GO" id="GO:0032784">
    <property type="term" value="P:regulation of DNA-templated transcription elongation"/>
    <property type="evidence" value="ECO:0007669"/>
    <property type="project" value="InterPro"/>
</dbReference>
<dbReference type="Pfam" id="PF14760">
    <property type="entry name" value="Rnk_N"/>
    <property type="match status" value="1"/>
</dbReference>
<keyword evidence="3" id="KW-0251">Elongation factor</keyword>
<dbReference type="SUPFAM" id="SSF54534">
    <property type="entry name" value="FKBP-like"/>
    <property type="match status" value="1"/>
</dbReference>
<reference evidence="4" key="1">
    <citation type="submission" date="2017-06" db="EMBL/GenBank/DDBJ databases">
        <authorList>
            <person name="Varghese N."/>
            <person name="Submissions S."/>
        </authorList>
    </citation>
    <scope>NUCLEOTIDE SEQUENCE [LARGE SCALE GENOMIC DNA]</scope>
    <source>
        <strain evidence="4">Ca-68</strain>
    </source>
</reference>
<dbReference type="PANTHER" id="PTHR30437">
    <property type="entry name" value="TRANSCRIPTION ELONGATION FACTOR GREA"/>
    <property type="match status" value="1"/>
</dbReference>
<dbReference type="GO" id="GO:0006354">
    <property type="term" value="P:DNA-templated transcription elongation"/>
    <property type="evidence" value="ECO:0007669"/>
    <property type="project" value="TreeGrafter"/>
</dbReference>
<dbReference type="OrthoDB" id="192847at2"/>
<dbReference type="Pfam" id="PF01272">
    <property type="entry name" value="GreA_GreB"/>
    <property type="match status" value="1"/>
</dbReference>
<feature type="domain" description="Regulator of nucleoside diphosphate kinase N-terminal" evidence="2">
    <location>
        <begin position="5"/>
        <end position="47"/>
    </location>
</feature>
<evidence type="ECO:0000259" key="1">
    <source>
        <dbReference type="Pfam" id="PF01272"/>
    </source>
</evidence>
<organism evidence="3 4">
    <name type="scientific">Methylobacillus rhizosphaerae</name>
    <dbReference type="NCBI Taxonomy" id="551994"/>
    <lineage>
        <taxon>Bacteria</taxon>
        <taxon>Pseudomonadati</taxon>
        <taxon>Pseudomonadota</taxon>
        <taxon>Betaproteobacteria</taxon>
        <taxon>Nitrosomonadales</taxon>
        <taxon>Methylophilaceae</taxon>
        <taxon>Methylobacillus</taxon>
    </lineage>
</organism>
<gene>
    <name evidence="3" type="ORF">SAMN05192560_1539</name>
</gene>
<evidence type="ECO:0000259" key="2">
    <source>
        <dbReference type="Pfam" id="PF14760"/>
    </source>
</evidence>